<gene>
    <name evidence="9" type="ORF">FHX68_2377</name>
</gene>
<name>A0A4Y3UNN0_9MICO</name>
<keyword evidence="2 7" id="KW-0812">Transmembrane</keyword>
<evidence type="ECO:0000313" key="9">
    <source>
        <dbReference type="EMBL" id="TQM95043.1"/>
    </source>
</evidence>
<evidence type="ECO:0000313" key="10">
    <source>
        <dbReference type="Proteomes" id="UP000319804"/>
    </source>
</evidence>
<dbReference type="GO" id="GO:0017004">
    <property type="term" value="P:cytochrome complex assembly"/>
    <property type="evidence" value="ECO:0007669"/>
    <property type="project" value="UniProtKB-KW"/>
</dbReference>
<dbReference type="GO" id="GO:0016020">
    <property type="term" value="C:membrane"/>
    <property type="evidence" value="ECO:0007669"/>
    <property type="project" value="UniProtKB-SubCell"/>
</dbReference>
<evidence type="ECO:0000256" key="7">
    <source>
        <dbReference type="SAM" id="Phobius"/>
    </source>
</evidence>
<feature type="region of interest" description="Disordered" evidence="6">
    <location>
        <begin position="559"/>
        <end position="599"/>
    </location>
</feature>
<feature type="transmembrane region" description="Helical" evidence="7">
    <location>
        <begin position="52"/>
        <end position="69"/>
    </location>
</feature>
<feature type="compositionally biased region" description="Low complexity" evidence="6">
    <location>
        <begin position="572"/>
        <end position="599"/>
    </location>
</feature>
<evidence type="ECO:0000256" key="6">
    <source>
        <dbReference type="SAM" id="MobiDB-lite"/>
    </source>
</evidence>
<feature type="region of interest" description="Disordered" evidence="6">
    <location>
        <begin position="1"/>
        <end position="28"/>
    </location>
</feature>
<dbReference type="PANTHER" id="PTHR31566:SF0">
    <property type="entry name" value="CYTOCHROME C BIOGENESIS PROTEIN CCS1, CHLOROPLASTIC"/>
    <property type="match status" value="1"/>
</dbReference>
<keyword evidence="10" id="KW-1185">Reference proteome</keyword>
<proteinExistence type="predicted"/>
<comment type="subcellular location">
    <subcellularLocation>
        <location evidence="1">Membrane</location>
        <topology evidence="1">Multi-pass membrane protein</topology>
    </subcellularLocation>
</comment>
<protein>
    <submittedName>
        <fullName evidence="9">Cytochrome c biogenesis protein</fullName>
    </submittedName>
</protein>
<evidence type="ECO:0000256" key="1">
    <source>
        <dbReference type="ARBA" id="ARBA00004141"/>
    </source>
</evidence>
<feature type="transmembrane region" description="Helical" evidence="7">
    <location>
        <begin position="105"/>
        <end position="124"/>
    </location>
</feature>
<evidence type="ECO:0000256" key="5">
    <source>
        <dbReference type="ARBA" id="ARBA00023136"/>
    </source>
</evidence>
<dbReference type="Pfam" id="PF05140">
    <property type="entry name" value="ResB"/>
    <property type="match status" value="1"/>
</dbReference>
<reference evidence="9 10" key="1">
    <citation type="submission" date="2019-06" db="EMBL/GenBank/DDBJ databases">
        <title>Sequencing the genomes of 1000 actinobacteria strains.</title>
        <authorList>
            <person name="Klenk H.-P."/>
        </authorList>
    </citation>
    <scope>NUCLEOTIDE SEQUENCE [LARGE SCALE GENOMIC DNA]</scope>
    <source>
        <strain evidence="9 10">DSM 20427</strain>
    </source>
</reference>
<keyword evidence="4 7" id="KW-1133">Transmembrane helix</keyword>
<dbReference type="RefSeq" id="WP_141380571.1">
    <property type="nucleotide sequence ID" value="NZ_BJNA01000026.1"/>
</dbReference>
<organism evidence="9 10">
    <name type="scientific">Microbacterium lacticum</name>
    <dbReference type="NCBI Taxonomy" id="33885"/>
    <lineage>
        <taxon>Bacteria</taxon>
        <taxon>Bacillati</taxon>
        <taxon>Actinomycetota</taxon>
        <taxon>Actinomycetes</taxon>
        <taxon>Micrococcales</taxon>
        <taxon>Microbacteriaceae</taxon>
        <taxon>Microbacterium</taxon>
    </lineage>
</organism>
<dbReference type="EMBL" id="VFPS01000004">
    <property type="protein sequence ID" value="TQM95043.1"/>
    <property type="molecule type" value="Genomic_DNA"/>
</dbReference>
<evidence type="ECO:0000256" key="4">
    <source>
        <dbReference type="ARBA" id="ARBA00022989"/>
    </source>
</evidence>
<keyword evidence="5 7" id="KW-0472">Membrane</keyword>
<dbReference type="InterPro" id="IPR007816">
    <property type="entry name" value="ResB-like_domain"/>
</dbReference>
<evidence type="ECO:0000256" key="3">
    <source>
        <dbReference type="ARBA" id="ARBA00022748"/>
    </source>
</evidence>
<dbReference type="PANTHER" id="PTHR31566">
    <property type="entry name" value="CYTOCHROME C BIOGENESIS PROTEIN CCS1, CHLOROPLASTIC"/>
    <property type="match status" value="1"/>
</dbReference>
<dbReference type="AlphaFoldDB" id="A0A4Y3UNN0"/>
<evidence type="ECO:0000259" key="8">
    <source>
        <dbReference type="Pfam" id="PF05140"/>
    </source>
</evidence>
<evidence type="ECO:0000256" key="2">
    <source>
        <dbReference type="ARBA" id="ARBA00022692"/>
    </source>
</evidence>
<dbReference type="InterPro" id="IPR023494">
    <property type="entry name" value="Cyt_c_bgen_Ccs1/CcsB/ResB"/>
</dbReference>
<sequence length="599" mass="63723">MSSSLSDPLRPDDHADGAPRTGRPTGDIAQPRLGVVGWLRWGWRQLTSMRTALVLLLLLAIAAIPGSIVPQRTADPNGVSQYRTDNPDLYPILDHLQLFDVYSSAWFSAIYILLFISLIGCVIPRTTHHLGALRARPPRTPVRLSRLDDHAETVRAVPAGRDASDEASHAVDLAQQQLRKAGYRVERYDTPATAKRPAVASVSAERGYARETGNLIFHGALVGVLLSVGIGGGLTYTGQTVIVEGDSFVNSLGLGYTSFNPGRFVDTESLPPYSLTLDSFDVSYVPVGEAGQGMAGDFAANLTTREPGQDAKKQTVRVNHPIDMAGDRVYLMGNGYAPTITVRNPAGDVVFREDVEFLPQDTNMTSLGVVKVPDGLPEQMGLVGFFYPTAATLHSGAFTSAYPALANPLLTVDVYVGDLGIDDGTPRNVYALDTSGMTQLTGRSIGVDSLKLEPGQTVDLPDGLGTITFDDNTATGGAETVKRYVSLSVHRDIGAPFVLLFAVIALLGLLAALFVPRRRLWVKAVSTGPGELTFEYAGLARGEDPAIAVAVEGLQREHQRALDAEGWPAQGSTPTAPSDPAATPSSASTTTPDDANLPA</sequence>
<dbReference type="Proteomes" id="UP000319804">
    <property type="component" value="Unassembled WGS sequence"/>
</dbReference>
<comment type="caution">
    <text evidence="9">The sequence shown here is derived from an EMBL/GenBank/DDBJ whole genome shotgun (WGS) entry which is preliminary data.</text>
</comment>
<feature type="domain" description="ResB-like" evidence="8">
    <location>
        <begin position="49"/>
        <end position="547"/>
    </location>
</feature>
<accession>A0A4Y3UNN0</accession>
<dbReference type="OrthoDB" id="3949537at2"/>
<feature type="transmembrane region" description="Helical" evidence="7">
    <location>
        <begin position="493"/>
        <end position="515"/>
    </location>
</feature>
<keyword evidence="3" id="KW-0201">Cytochrome c-type biogenesis</keyword>
<feature type="transmembrane region" description="Helical" evidence="7">
    <location>
        <begin position="215"/>
        <end position="236"/>
    </location>
</feature>